<sequence length="284" mass="32901">MLKTWFSTKKNLTWSPRIGAHPNAGSIKLLLQAAAISITLNGNEIKQIHVTLRNARIKDLTDLHATPGLTYTQEPLAITGDCCWKLPRVTWHKLLVKDTADYTKLDDRWEVQPTDRTWKEIWGQLWNGPATLRTEIRMWRFLHRAYFTSEKIRSWGLGDGICTKCSMEPESYMHAVWTCPKIIERGKWLSWILIPADNRTYSAMGPERLIKLVDHVLGEHKNNQAYLILLLATLRTNWGERNDNQFERRQCFRGVQPVIQEVEITALKDVARMSTGKDENLQHS</sequence>
<dbReference type="InterPro" id="IPR026960">
    <property type="entry name" value="RVT-Znf"/>
</dbReference>
<name>A0ABD3IA50_9MARC</name>
<feature type="domain" description="Reverse transcriptase zinc-binding" evidence="1">
    <location>
        <begin position="109"/>
        <end position="181"/>
    </location>
</feature>
<dbReference type="EMBL" id="JBJQOH010000002">
    <property type="protein sequence ID" value="KAL3698419.1"/>
    <property type="molecule type" value="Genomic_DNA"/>
</dbReference>
<organism evidence="2 3">
    <name type="scientific">Riccia sorocarpa</name>
    <dbReference type="NCBI Taxonomy" id="122646"/>
    <lineage>
        <taxon>Eukaryota</taxon>
        <taxon>Viridiplantae</taxon>
        <taxon>Streptophyta</taxon>
        <taxon>Embryophyta</taxon>
        <taxon>Marchantiophyta</taxon>
        <taxon>Marchantiopsida</taxon>
        <taxon>Marchantiidae</taxon>
        <taxon>Marchantiales</taxon>
        <taxon>Ricciaceae</taxon>
        <taxon>Riccia</taxon>
    </lineage>
</organism>
<protein>
    <recommendedName>
        <fullName evidence="1">Reverse transcriptase zinc-binding domain-containing protein</fullName>
    </recommendedName>
</protein>
<accession>A0ABD3IA50</accession>
<proteinExistence type="predicted"/>
<keyword evidence="3" id="KW-1185">Reference proteome</keyword>
<gene>
    <name evidence="2" type="ORF">R1sor_012495</name>
</gene>
<dbReference type="AlphaFoldDB" id="A0ABD3IA50"/>
<dbReference type="Pfam" id="PF13966">
    <property type="entry name" value="zf-RVT"/>
    <property type="match status" value="1"/>
</dbReference>
<reference evidence="2 3" key="1">
    <citation type="submission" date="2024-09" db="EMBL/GenBank/DDBJ databases">
        <title>Chromosome-scale assembly of Riccia sorocarpa.</title>
        <authorList>
            <person name="Paukszto L."/>
        </authorList>
    </citation>
    <scope>NUCLEOTIDE SEQUENCE [LARGE SCALE GENOMIC DNA]</scope>
    <source>
        <strain evidence="2">LP-2024</strain>
        <tissue evidence="2">Aerial parts of the thallus</tissue>
    </source>
</reference>
<evidence type="ECO:0000313" key="3">
    <source>
        <dbReference type="Proteomes" id="UP001633002"/>
    </source>
</evidence>
<dbReference type="Proteomes" id="UP001633002">
    <property type="component" value="Unassembled WGS sequence"/>
</dbReference>
<evidence type="ECO:0000259" key="1">
    <source>
        <dbReference type="Pfam" id="PF13966"/>
    </source>
</evidence>
<evidence type="ECO:0000313" key="2">
    <source>
        <dbReference type="EMBL" id="KAL3698419.1"/>
    </source>
</evidence>
<comment type="caution">
    <text evidence="2">The sequence shown here is derived from an EMBL/GenBank/DDBJ whole genome shotgun (WGS) entry which is preliminary data.</text>
</comment>